<reference evidence="2" key="2">
    <citation type="submission" date="2015-01" db="EMBL/GenBank/DDBJ databases">
        <title>Evolutionary Origins and Diversification of the Mycorrhizal Mutualists.</title>
        <authorList>
            <consortium name="DOE Joint Genome Institute"/>
            <consortium name="Mycorrhizal Genomics Consortium"/>
            <person name="Kohler A."/>
            <person name="Kuo A."/>
            <person name="Nagy L.G."/>
            <person name="Floudas D."/>
            <person name="Copeland A."/>
            <person name="Barry K.W."/>
            <person name="Cichocki N."/>
            <person name="Veneault-Fourrey C."/>
            <person name="LaButti K."/>
            <person name="Lindquist E.A."/>
            <person name="Lipzen A."/>
            <person name="Lundell T."/>
            <person name="Morin E."/>
            <person name="Murat C."/>
            <person name="Riley R."/>
            <person name="Ohm R."/>
            <person name="Sun H."/>
            <person name="Tunlid A."/>
            <person name="Henrissat B."/>
            <person name="Grigoriev I.V."/>
            <person name="Hibbett D.S."/>
            <person name="Martin F."/>
        </authorList>
    </citation>
    <scope>NUCLEOTIDE SEQUENCE [LARGE SCALE GENOMIC DNA]</scope>
    <source>
        <strain evidence="2">MUT 4182</strain>
    </source>
</reference>
<organism evidence="1 2">
    <name type="scientific">Tulasnella calospora MUT 4182</name>
    <dbReference type="NCBI Taxonomy" id="1051891"/>
    <lineage>
        <taxon>Eukaryota</taxon>
        <taxon>Fungi</taxon>
        <taxon>Dikarya</taxon>
        <taxon>Basidiomycota</taxon>
        <taxon>Agaricomycotina</taxon>
        <taxon>Agaricomycetes</taxon>
        <taxon>Cantharellales</taxon>
        <taxon>Tulasnellaceae</taxon>
        <taxon>Tulasnella</taxon>
    </lineage>
</organism>
<accession>A0A0C3QGG4</accession>
<sequence>MFHDLFNINWWRRESRRIGLVLLRYCDKLQVQLEKDLNLTDETRKEIKDAIDQALNALKLVNSGHEYDSNNPNDPLRKAEDDFKKLVPKRDITDSATSTKCPIHVKLCDSSKNSANPISETLKCRKKDSIAEASSYTLDDLLYRVRLRRPDALVQYPHFYCRPVGAQRYTQEGSKFEQRNSSDPLMGLTWTKPEDESDDEHDTVGVVYLISPRPEFVLLVEGVPFKPRGKDKDRFHIVNSEESGPSKVDHLC</sequence>
<evidence type="ECO:0000313" key="1">
    <source>
        <dbReference type="EMBL" id="KIO24589.1"/>
    </source>
</evidence>
<dbReference type="AlphaFoldDB" id="A0A0C3QGG4"/>
<keyword evidence="2" id="KW-1185">Reference proteome</keyword>
<protein>
    <submittedName>
        <fullName evidence="1">Uncharacterized protein</fullName>
    </submittedName>
</protein>
<dbReference type="EMBL" id="KN823058">
    <property type="protein sequence ID" value="KIO24589.1"/>
    <property type="molecule type" value="Genomic_DNA"/>
</dbReference>
<evidence type="ECO:0000313" key="2">
    <source>
        <dbReference type="Proteomes" id="UP000054248"/>
    </source>
</evidence>
<dbReference type="HOGENOM" id="CLU_089053_0_0_1"/>
<proteinExistence type="predicted"/>
<dbReference type="Proteomes" id="UP000054248">
    <property type="component" value="Unassembled WGS sequence"/>
</dbReference>
<gene>
    <name evidence="1" type="ORF">M407DRAFT_212356</name>
</gene>
<name>A0A0C3QGG4_9AGAM</name>
<dbReference type="OrthoDB" id="3243887at2759"/>
<reference evidence="1 2" key="1">
    <citation type="submission" date="2014-04" db="EMBL/GenBank/DDBJ databases">
        <authorList>
            <consortium name="DOE Joint Genome Institute"/>
            <person name="Kuo A."/>
            <person name="Girlanda M."/>
            <person name="Perotto S."/>
            <person name="Kohler A."/>
            <person name="Nagy L.G."/>
            <person name="Floudas D."/>
            <person name="Copeland A."/>
            <person name="Barry K.W."/>
            <person name="Cichocki N."/>
            <person name="Veneault-Fourrey C."/>
            <person name="LaButti K."/>
            <person name="Lindquist E.A."/>
            <person name="Lipzen A."/>
            <person name="Lundell T."/>
            <person name="Morin E."/>
            <person name="Murat C."/>
            <person name="Sun H."/>
            <person name="Tunlid A."/>
            <person name="Henrissat B."/>
            <person name="Grigoriev I.V."/>
            <person name="Hibbett D.S."/>
            <person name="Martin F."/>
            <person name="Nordberg H.P."/>
            <person name="Cantor M.N."/>
            <person name="Hua S.X."/>
        </authorList>
    </citation>
    <scope>NUCLEOTIDE SEQUENCE [LARGE SCALE GENOMIC DNA]</scope>
    <source>
        <strain evidence="1 2">MUT 4182</strain>
    </source>
</reference>